<sequence length="717" mass="79055">MSYSGSSPGYDSAPSHPARTPGHEQIPRYCPDIIGPATQEHSHLGFKLPTPVTALERKLPTRSVSLHETDHIEMGPIPFLANRGAALLDFAPISRISEAKVSLFPHVSSQYSTSKPLQTKGCSMNFTEVDGFTFPEGTERPISDTQEITGRQYPNTLDLKLAKEHSAIKEETVSTSSPEHSTESTSRLVECTVKGMTHLDIADHEQSSQTLEPDHDVTAQAPNLSDTVHDSIKNSEMKAQSEYLVLKSEDIMTDCIEDFLQDVQSAIKSGHHKPSTRGCHKPSNSSNSDSSSLRSANPSLNPTPESTPRKRQRGAGEDPNGDENESEDDDERRSNKKGKATTDRKSPLGLRCPFYSHDPNRYARVQACSNGRGFPSMARLRYLLDRTSVQTRLIHTRTHLKRDHTQPLRCPRCWLEMKSNEDCTLHLRNAAGCEILPPPEDDRLSQEQWDKMICSRSVARSCGTAKAQWKALYRALFPNDAKVPPPCDKSVMLSQLDDILGDALEQELRKEFSYALGDILERIKPRIPLIVQNCRTQLQQSRPQTGLPTPSASSASDKAVSPEKAEDLDLAGARPPTPIHDVVSRDYFHSIPEPAIPGPSSSMHTTTSDPAHPSYPPTKPPTLHPRPASHPEPWLQLTSPLYRSFPSPPAQPDPSYPSTAPAEPSHAQSTFINDFWAAFIDFESDSIIDATAFEEGSVSVDSHGPCMSVPVAAWSQS</sequence>
<dbReference type="Proteomes" id="UP000799444">
    <property type="component" value="Unassembled WGS sequence"/>
</dbReference>
<feature type="region of interest" description="Disordered" evidence="1">
    <location>
        <begin position="1"/>
        <end position="28"/>
    </location>
</feature>
<comment type="caution">
    <text evidence="2">The sequence shown here is derived from an EMBL/GenBank/DDBJ whole genome shotgun (WGS) entry which is preliminary data.</text>
</comment>
<feature type="compositionally biased region" description="Polar residues" evidence="1">
    <location>
        <begin position="539"/>
        <end position="556"/>
    </location>
</feature>
<reference evidence="2" key="1">
    <citation type="journal article" date="2020" name="Stud. Mycol.">
        <title>101 Dothideomycetes genomes: a test case for predicting lifestyles and emergence of pathogens.</title>
        <authorList>
            <person name="Haridas S."/>
            <person name="Albert R."/>
            <person name="Binder M."/>
            <person name="Bloem J."/>
            <person name="Labutti K."/>
            <person name="Salamov A."/>
            <person name="Andreopoulos B."/>
            <person name="Baker S."/>
            <person name="Barry K."/>
            <person name="Bills G."/>
            <person name="Bluhm B."/>
            <person name="Cannon C."/>
            <person name="Castanera R."/>
            <person name="Culley D."/>
            <person name="Daum C."/>
            <person name="Ezra D."/>
            <person name="Gonzalez J."/>
            <person name="Henrissat B."/>
            <person name="Kuo A."/>
            <person name="Liang C."/>
            <person name="Lipzen A."/>
            <person name="Lutzoni F."/>
            <person name="Magnuson J."/>
            <person name="Mondo S."/>
            <person name="Nolan M."/>
            <person name="Ohm R."/>
            <person name="Pangilinan J."/>
            <person name="Park H.-J."/>
            <person name="Ramirez L."/>
            <person name="Alfaro M."/>
            <person name="Sun H."/>
            <person name="Tritt A."/>
            <person name="Yoshinaga Y."/>
            <person name="Zwiers L.-H."/>
            <person name="Turgeon B."/>
            <person name="Goodwin S."/>
            <person name="Spatafora J."/>
            <person name="Crous P."/>
            <person name="Grigoriev I."/>
        </authorList>
    </citation>
    <scope>NUCLEOTIDE SEQUENCE</scope>
    <source>
        <strain evidence="2">CBS 125425</strain>
    </source>
</reference>
<accession>A0A9P4QP74</accession>
<dbReference type="PANTHER" id="PTHR38166:SF1">
    <property type="entry name" value="C2H2-TYPE DOMAIN-CONTAINING PROTEIN"/>
    <property type="match status" value="1"/>
</dbReference>
<keyword evidence="3" id="KW-1185">Reference proteome</keyword>
<feature type="non-terminal residue" evidence="2">
    <location>
        <position position="717"/>
    </location>
</feature>
<feature type="compositionally biased region" description="Acidic residues" evidence="1">
    <location>
        <begin position="319"/>
        <end position="330"/>
    </location>
</feature>
<evidence type="ECO:0000313" key="2">
    <source>
        <dbReference type="EMBL" id="KAF2731117.1"/>
    </source>
</evidence>
<feature type="region of interest" description="Disordered" evidence="1">
    <location>
        <begin position="268"/>
        <end position="352"/>
    </location>
</feature>
<proteinExistence type="predicted"/>
<organism evidence="2 3">
    <name type="scientific">Polyplosphaeria fusca</name>
    <dbReference type="NCBI Taxonomy" id="682080"/>
    <lineage>
        <taxon>Eukaryota</taxon>
        <taxon>Fungi</taxon>
        <taxon>Dikarya</taxon>
        <taxon>Ascomycota</taxon>
        <taxon>Pezizomycotina</taxon>
        <taxon>Dothideomycetes</taxon>
        <taxon>Pleosporomycetidae</taxon>
        <taxon>Pleosporales</taxon>
        <taxon>Tetraplosphaeriaceae</taxon>
        <taxon>Polyplosphaeria</taxon>
    </lineage>
</organism>
<protein>
    <submittedName>
        <fullName evidence="2">Uncharacterized protein</fullName>
    </submittedName>
</protein>
<dbReference type="OrthoDB" id="3799363at2759"/>
<feature type="compositionally biased region" description="Pro residues" evidence="1">
    <location>
        <begin position="646"/>
        <end position="655"/>
    </location>
</feature>
<feature type="compositionally biased region" description="Polar residues" evidence="1">
    <location>
        <begin position="599"/>
        <end position="609"/>
    </location>
</feature>
<evidence type="ECO:0000256" key="1">
    <source>
        <dbReference type="SAM" id="MobiDB-lite"/>
    </source>
</evidence>
<feature type="compositionally biased region" description="Basic residues" evidence="1">
    <location>
        <begin position="269"/>
        <end position="280"/>
    </location>
</feature>
<feature type="compositionally biased region" description="Low complexity" evidence="1">
    <location>
        <begin position="282"/>
        <end position="302"/>
    </location>
</feature>
<dbReference type="AlphaFoldDB" id="A0A9P4QP74"/>
<feature type="region of interest" description="Disordered" evidence="1">
    <location>
        <begin position="539"/>
        <end position="667"/>
    </location>
</feature>
<feature type="compositionally biased region" description="Pro residues" evidence="1">
    <location>
        <begin position="613"/>
        <end position="630"/>
    </location>
</feature>
<evidence type="ECO:0000313" key="3">
    <source>
        <dbReference type="Proteomes" id="UP000799444"/>
    </source>
</evidence>
<dbReference type="EMBL" id="ML996202">
    <property type="protein sequence ID" value="KAF2731117.1"/>
    <property type="molecule type" value="Genomic_DNA"/>
</dbReference>
<gene>
    <name evidence="2" type="ORF">EJ04DRAFT_554948</name>
</gene>
<dbReference type="PANTHER" id="PTHR38166">
    <property type="entry name" value="C2H2-TYPE DOMAIN-CONTAINING PROTEIN-RELATED"/>
    <property type="match status" value="1"/>
</dbReference>
<name>A0A9P4QP74_9PLEO</name>